<accession>A0A5P3XHL2</accession>
<keyword evidence="2" id="KW-1003">Cell membrane</keyword>
<keyword evidence="5 8" id="KW-1133">Transmembrane helix</keyword>
<dbReference type="Proteomes" id="UP000326961">
    <property type="component" value="Chromosome"/>
</dbReference>
<evidence type="ECO:0000256" key="7">
    <source>
        <dbReference type="ARBA" id="ARBA00034125"/>
    </source>
</evidence>
<feature type="transmembrane region" description="Helical" evidence="8">
    <location>
        <begin position="6"/>
        <end position="24"/>
    </location>
</feature>
<gene>
    <name evidence="11" type="ORF">D4A35_13455</name>
    <name evidence="10" type="ORF">HF875_12475</name>
</gene>
<keyword evidence="4 8" id="KW-0812">Transmembrane</keyword>
<comment type="similarity">
    <text evidence="7">Belongs to the ThrE exporter (TC 2.A.79) family.</text>
</comment>
<dbReference type="GO" id="GO:0015744">
    <property type="term" value="P:succinate transport"/>
    <property type="evidence" value="ECO:0007669"/>
    <property type="project" value="TreeGrafter"/>
</dbReference>
<evidence type="ECO:0000256" key="6">
    <source>
        <dbReference type="ARBA" id="ARBA00023136"/>
    </source>
</evidence>
<evidence type="ECO:0000313" key="13">
    <source>
        <dbReference type="Proteomes" id="UP000573963"/>
    </source>
</evidence>
<reference evidence="10 13" key="2">
    <citation type="submission" date="2020-04" db="EMBL/GenBank/DDBJ databases">
        <authorList>
            <person name="Hitch T.C.A."/>
            <person name="Wylensek D."/>
            <person name="Clavel T."/>
        </authorList>
    </citation>
    <scope>NUCLEOTIDE SEQUENCE [LARGE SCALE GENOMIC DNA]</scope>
    <source>
        <strain evidence="10 13">Med78_4-601-WT-2</strain>
    </source>
</reference>
<evidence type="ECO:0000313" key="10">
    <source>
        <dbReference type="EMBL" id="NME10343.1"/>
    </source>
</evidence>
<evidence type="ECO:0000313" key="12">
    <source>
        <dbReference type="Proteomes" id="UP000326961"/>
    </source>
</evidence>
<evidence type="ECO:0000256" key="1">
    <source>
        <dbReference type="ARBA" id="ARBA00004651"/>
    </source>
</evidence>
<feature type="domain" description="Threonine/Serine exporter ThrE" evidence="9">
    <location>
        <begin position="10"/>
        <end position="136"/>
    </location>
</feature>
<dbReference type="InterPro" id="IPR024528">
    <property type="entry name" value="ThrE_2"/>
</dbReference>
<evidence type="ECO:0000256" key="4">
    <source>
        <dbReference type="ARBA" id="ARBA00022692"/>
    </source>
</evidence>
<keyword evidence="6 8" id="KW-0472">Membrane</keyword>
<evidence type="ECO:0000313" key="11">
    <source>
        <dbReference type="EMBL" id="QEZ69841.1"/>
    </source>
</evidence>
<feature type="transmembrane region" description="Helical" evidence="8">
    <location>
        <begin position="31"/>
        <end position="49"/>
    </location>
</feature>
<dbReference type="PANTHER" id="PTHR34390:SF1">
    <property type="entry name" value="SUCCINATE TRANSPORTER SUBUNIT YJJB-RELATED"/>
    <property type="match status" value="1"/>
</dbReference>
<dbReference type="InterPro" id="IPR050539">
    <property type="entry name" value="ThrE_Dicarb/AminoAcid_Exp"/>
</dbReference>
<dbReference type="EMBL" id="CP032452">
    <property type="protein sequence ID" value="QEZ69841.1"/>
    <property type="molecule type" value="Genomic_DNA"/>
</dbReference>
<dbReference type="EMBL" id="JABAFD010000007">
    <property type="protein sequence ID" value="NME10343.1"/>
    <property type="molecule type" value="Genomic_DNA"/>
</dbReference>
<dbReference type="AlphaFoldDB" id="A0A5P3XHL2"/>
<dbReference type="Pfam" id="PF12821">
    <property type="entry name" value="ThrE_2"/>
    <property type="match status" value="1"/>
</dbReference>
<sequence>MSSMPLYLHFIFSFLSTIGFAIFLSAPKRSLYVSGLIGAIGWVLYVYLFKATNNPILSNFVPATIIGIASEVCARKLKQPAIVFVIPGIIPLVPGLGMYNTMLYLVQENYELAASTGATALLVGGAISLGVLLVTSFVKTINTVKLNKATFGFNHVITKKDSNYENNIMTEDSDLDIDLAIDKDKNVQEDEKKDLE</sequence>
<evidence type="ECO:0000256" key="8">
    <source>
        <dbReference type="SAM" id="Phobius"/>
    </source>
</evidence>
<feature type="transmembrane region" description="Helical" evidence="8">
    <location>
        <begin position="81"/>
        <end position="106"/>
    </location>
</feature>
<protein>
    <submittedName>
        <fullName evidence="11">Threonine/serine exporter</fullName>
    </submittedName>
</protein>
<dbReference type="Proteomes" id="UP000573963">
    <property type="component" value="Unassembled WGS sequence"/>
</dbReference>
<evidence type="ECO:0000256" key="2">
    <source>
        <dbReference type="ARBA" id="ARBA00022475"/>
    </source>
</evidence>
<keyword evidence="3" id="KW-0997">Cell inner membrane</keyword>
<dbReference type="GO" id="GO:0005886">
    <property type="term" value="C:plasma membrane"/>
    <property type="evidence" value="ECO:0007669"/>
    <property type="project" value="UniProtKB-SubCell"/>
</dbReference>
<proteinExistence type="inferred from homology"/>
<comment type="subcellular location">
    <subcellularLocation>
        <location evidence="1">Cell membrane</location>
        <topology evidence="1">Multi-pass membrane protein</topology>
    </subcellularLocation>
</comment>
<dbReference type="PANTHER" id="PTHR34390">
    <property type="entry name" value="UPF0442 PROTEIN YJJB-RELATED"/>
    <property type="match status" value="1"/>
</dbReference>
<organism evidence="11 12">
    <name type="scientific">Paraclostridium bifermentans</name>
    <name type="common">Clostridium bifermentans</name>
    <dbReference type="NCBI Taxonomy" id="1490"/>
    <lineage>
        <taxon>Bacteria</taxon>
        <taxon>Bacillati</taxon>
        <taxon>Bacillota</taxon>
        <taxon>Clostridia</taxon>
        <taxon>Peptostreptococcales</taxon>
        <taxon>Peptostreptococcaceae</taxon>
        <taxon>Paraclostridium</taxon>
    </lineage>
</organism>
<reference evidence="11 12" key="1">
    <citation type="submission" date="2018-09" db="EMBL/GenBank/DDBJ databases">
        <title>A clostridial neurotoxin that targets Anopheles mosquitoes.</title>
        <authorList>
            <person name="Contreras E."/>
            <person name="Masuyer G."/>
            <person name="Qureshi N."/>
            <person name="Chawla S."/>
            <person name="Lim H.L."/>
            <person name="Chen J."/>
            <person name="Stenmark P."/>
            <person name="Gill S."/>
        </authorList>
    </citation>
    <scope>NUCLEOTIDE SEQUENCE [LARGE SCALE GENOMIC DNA]</scope>
    <source>
        <strain evidence="11 12">Cbm</strain>
    </source>
</reference>
<evidence type="ECO:0000256" key="3">
    <source>
        <dbReference type="ARBA" id="ARBA00022519"/>
    </source>
</evidence>
<name>A0A5P3XHL2_PARBF</name>
<evidence type="ECO:0000259" key="9">
    <source>
        <dbReference type="Pfam" id="PF12821"/>
    </source>
</evidence>
<feature type="transmembrane region" description="Helical" evidence="8">
    <location>
        <begin position="118"/>
        <end position="138"/>
    </location>
</feature>
<evidence type="ECO:0000256" key="5">
    <source>
        <dbReference type="ARBA" id="ARBA00022989"/>
    </source>
</evidence>
<dbReference type="RefSeq" id="WP_021428440.1">
    <property type="nucleotide sequence ID" value="NZ_CP032452.1"/>
</dbReference>